<dbReference type="PANTHER" id="PTHR47756:SF2">
    <property type="entry name" value="BLL6612 PROTEIN"/>
    <property type="match status" value="1"/>
</dbReference>
<dbReference type="InterPro" id="IPR036388">
    <property type="entry name" value="WH-like_DNA-bd_sf"/>
</dbReference>
<dbReference type="GO" id="GO:0006352">
    <property type="term" value="P:DNA-templated transcription initiation"/>
    <property type="evidence" value="ECO:0007669"/>
    <property type="project" value="InterPro"/>
</dbReference>
<dbReference type="Pfam" id="PF20239">
    <property type="entry name" value="DUF6596"/>
    <property type="match status" value="1"/>
</dbReference>
<protein>
    <recommendedName>
        <fullName evidence="1">RNA polymerase sigma factor</fullName>
    </recommendedName>
</protein>
<comment type="similarity">
    <text evidence="1">Belongs to the sigma-70 factor family. ECF subfamily.</text>
</comment>
<dbReference type="Gene3D" id="1.10.10.10">
    <property type="entry name" value="Winged helix-like DNA-binding domain superfamily/Winged helix DNA-binding domain"/>
    <property type="match status" value="1"/>
</dbReference>
<dbReference type="Pfam" id="PF04542">
    <property type="entry name" value="Sigma70_r2"/>
    <property type="match status" value="1"/>
</dbReference>
<dbReference type="Gene3D" id="1.10.1740.10">
    <property type="match status" value="1"/>
</dbReference>
<organism evidence="4 5">
    <name type="scientific">Xanthocytophaga flava</name>
    <dbReference type="NCBI Taxonomy" id="3048013"/>
    <lineage>
        <taxon>Bacteria</taxon>
        <taxon>Pseudomonadati</taxon>
        <taxon>Bacteroidota</taxon>
        <taxon>Cytophagia</taxon>
        <taxon>Cytophagales</taxon>
        <taxon>Rhodocytophagaceae</taxon>
        <taxon>Xanthocytophaga</taxon>
    </lineage>
</organism>
<name>A0AAE3QUG4_9BACT</name>
<evidence type="ECO:0000313" key="4">
    <source>
        <dbReference type="EMBL" id="MDJ1485682.1"/>
    </source>
</evidence>
<keyword evidence="1" id="KW-0805">Transcription regulation</keyword>
<keyword evidence="1" id="KW-0804">Transcription</keyword>
<dbReference type="InterPro" id="IPR046531">
    <property type="entry name" value="DUF6596"/>
</dbReference>
<sequence length="423" mass="48309">MDSNQAGHITLERILKQESGKLISVLTRIFGSHNLELAEDVVQDTLLKAMEQWHEGIPENPTAWLFVVAKNKALDVIRQQKRTHEFAKDITLLLESEYTLHPTLNQLLDENEIKDDQLRMMFACCHPDLSEEAQVTLILKTLCGFSTAEIARAYLSSEETITKRLYRTRQLFREGKIQFEIPSEEDLPQRLEAVLTAVYLIFNEGYNSTHHTDLIRQDLVEDAMYLIKMLSEHPVTNHPNVLALMALMCFHAARIPGRLDENGNILLLKHQNRHLWNRELIWFGKGCLDAAAEGGELSRYHLEAGIAHEHSNADTYDMTDWDNIVYLYNLLYQLYPSPIVALNRAIAIGETEGAQAGLEAIEEIPDKDTLKEFYLLPATLGEFYKQLGQPDIARTHLETALSLTQSETEKTLLRSKIAQLTYN</sequence>
<gene>
    <name evidence="4" type="ORF">QNI16_34655</name>
</gene>
<dbReference type="InterPro" id="IPR014284">
    <property type="entry name" value="RNA_pol_sigma-70_dom"/>
</dbReference>
<dbReference type="RefSeq" id="WP_313988565.1">
    <property type="nucleotide sequence ID" value="NZ_JASJOS010000022.1"/>
</dbReference>
<proteinExistence type="inferred from homology"/>
<dbReference type="GO" id="GO:0016987">
    <property type="term" value="F:sigma factor activity"/>
    <property type="evidence" value="ECO:0007669"/>
    <property type="project" value="UniProtKB-KW"/>
</dbReference>
<evidence type="ECO:0000313" key="5">
    <source>
        <dbReference type="Proteomes" id="UP001241110"/>
    </source>
</evidence>
<feature type="domain" description="DUF6596" evidence="3">
    <location>
        <begin position="190"/>
        <end position="291"/>
    </location>
</feature>
<dbReference type="PANTHER" id="PTHR47756">
    <property type="entry name" value="BLL6612 PROTEIN-RELATED"/>
    <property type="match status" value="1"/>
</dbReference>
<comment type="caution">
    <text evidence="4">The sequence shown here is derived from an EMBL/GenBank/DDBJ whole genome shotgun (WGS) entry which is preliminary data.</text>
</comment>
<reference evidence="4" key="1">
    <citation type="submission" date="2023-05" db="EMBL/GenBank/DDBJ databases">
        <authorList>
            <person name="Zhang X."/>
        </authorList>
    </citation>
    <scope>NUCLEOTIDE SEQUENCE</scope>
    <source>
        <strain evidence="4">YF14B1</strain>
    </source>
</reference>
<dbReference type="PROSITE" id="PS01063">
    <property type="entry name" value="SIGMA70_ECF"/>
    <property type="match status" value="1"/>
</dbReference>
<dbReference type="SUPFAM" id="SSF88946">
    <property type="entry name" value="Sigma2 domain of RNA polymerase sigma factors"/>
    <property type="match status" value="1"/>
</dbReference>
<accession>A0AAE3QUG4</accession>
<keyword evidence="1" id="KW-0731">Sigma factor</keyword>
<dbReference type="InterPro" id="IPR013325">
    <property type="entry name" value="RNA_pol_sigma_r2"/>
</dbReference>
<dbReference type="SUPFAM" id="SSF88659">
    <property type="entry name" value="Sigma3 and sigma4 domains of RNA polymerase sigma factors"/>
    <property type="match status" value="1"/>
</dbReference>
<dbReference type="AlphaFoldDB" id="A0AAE3QUG4"/>
<keyword evidence="1" id="KW-0238">DNA-binding</keyword>
<dbReference type="InterPro" id="IPR013324">
    <property type="entry name" value="RNA_pol_sigma_r3/r4-like"/>
</dbReference>
<dbReference type="EMBL" id="JASJOS010000022">
    <property type="protein sequence ID" value="MDJ1485682.1"/>
    <property type="molecule type" value="Genomic_DNA"/>
</dbReference>
<evidence type="ECO:0000259" key="2">
    <source>
        <dbReference type="Pfam" id="PF04542"/>
    </source>
</evidence>
<evidence type="ECO:0000256" key="1">
    <source>
        <dbReference type="RuleBase" id="RU000716"/>
    </source>
</evidence>
<dbReference type="InterPro" id="IPR007627">
    <property type="entry name" value="RNA_pol_sigma70_r2"/>
</dbReference>
<dbReference type="InterPro" id="IPR000838">
    <property type="entry name" value="RNA_pol_sigma70_ECF_CS"/>
</dbReference>
<evidence type="ECO:0000259" key="3">
    <source>
        <dbReference type="Pfam" id="PF20239"/>
    </source>
</evidence>
<dbReference type="Proteomes" id="UP001241110">
    <property type="component" value="Unassembled WGS sequence"/>
</dbReference>
<dbReference type="NCBIfam" id="TIGR02937">
    <property type="entry name" value="sigma70-ECF"/>
    <property type="match status" value="1"/>
</dbReference>
<dbReference type="GO" id="GO:0003677">
    <property type="term" value="F:DNA binding"/>
    <property type="evidence" value="ECO:0007669"/>
    <property type="project" value="UniProtKB-KW"/>
</dbReference>
<feature type="domain" description="RNA polymerase sigma-70 region 2" evidence="2">
    <location>
        <begin position="19"/>
        <end position="83"/>
    </location>
</feature>